<keyword evidence="1" id="KW-1133">Transmembrane helix</keyword>
<keyword evidence="1" id="KW-0472">Membrane</keyword>
<organism evidence="2">
    <name type="scientific">marine sediment metagenome</name>
    <dbReference type="NCBI Taxonomy" id="412755"/>
    <lineage>
        <taxon>unclassified sequences</taxon>
        <taxon>metagenomes</taxon>
        <taxon>ecological metagenomes</taxon>
    </lineage>
</organism>
<dbReference type="EMBL" id="BART01042349">
    <property type="protein sequence ID" value="GAH22441.1"/>
    <property type="molecule type" value="Genomic_DNA"/>
</dbReference>
<reference evidence="2" key="1">
    <citation type="journal article" date="2014" name="Front. Microbiol.">
        <title>High frequency of phylogenetically diverse reductive dehalogenase-homologous genes in deep subseafloor sedimentary metagenomes.</title>
        <authorList>
            <person name="Kawai M."/>
            <person name="Futagami T."/>
            <person name="Toyoda A."/>
            <person name="Takaki Y."/>
            <person name="Nishi S."/>
            <person name="Hori S."/>
            <person name="Arai W."/>
            <person name="Tsubouchi T."/>
            <person name="Morono Y."/>
            <person name="Uchiyama I."/>
            <person name="Ito T."/>
            <person name="Fujiyama A."/>
            <person name="Inagaki F."/>
            <person name="Takami H."/>
        </authorList>
    </citation>
    <scope>NUCLEOTIDE SEQUENCE</scope>
    <source>
        <strain evidence="2">Expedition CK06-06</strain>
    </source>
</reference>
<evidence type="ECO:0000256" key="1">
    <source>
        <dbReference type="SAM" id="Phobius"/>
    </source>
</evidence>
<accession>X1DNA6</accession>
<feature type="transmembrane region" description="Helical" evidence="1">
    <location>
        <begin position="6"/>
        <end position="25"/>
    </location>
</feature>
<proteinExistence type="predicted"/>
<keyword evidence="1" id="KW-0812">Transmembrane</keyword>
<feature type="non-terminal residue" evidence="2">
    <location>
        <position position="35"/>
    </location>
</feature>
<name>X1DNA6_9ZZZZ</name>
<evidence type="ECO:0000313" key="2">
    <source>
        <dbReference type="EMBL" id="GAH22441.1"/>
    </source>
</evidence>
<feature type="non-terminal residue" evidence="2">
    <location>
        <position position="1"/>
    </location>
</feature>
<gene>
    <name evidence="2" type="ORF">S01H4_67377</name>
</gene>
<protein>
    <submittedName>
        <fullName evidence="2">Uncharacterized protein</fullName>
    </submittedName>
</protein>
<sequence length="35" mass="4040">LFGAFNLMQLLYLVMLGMFAIGAMMSGDTFRWYET</sequence>
<comment type="caution">
    <text evidence="2">The sequence shown here is derived from an EMBL/GenBank/DDBJ whole genome shotgun (WGS) entry which is preliminary data.</text>
</comment>
<dbReference type="AlphaFoldDB" id="X1DNA6"/>